<protein>
    <submittedName>
        <fullName evidence="3">DUF4214 domain-containing protein</fullName>
    </submittedName>
</protein>
<name>A0A951PN16_9CYAN</name>
<dbReference type="InterPro" id="IPR025282">
    <property type="entry name" value="DUF4214"/>
</dbReference>
<dbReference type="InterPro" id="IPR038255">
    <property type="entry name" value="PBS_linker_sf"/>
</dbReference>
<proteinExistence type="predicted"/>
<dbReference type="Proteomes" id="UP000753908">
    <property type="component" value="Unassembled WGS sequence"/>
</dbReference>
<feature type="chain" id="PRO_5038062461" evidence="1">
    <location>
        <begin position="31"/>
        <end position="162"/>
    </location>
</feature>
<gene>
    <name evidence="3" type="ORF">KME25_21435</name>
</gene>
<feature type="domain" description="DUF4214" evidence="2">
    <location>
        <begin position="114"/>
        <end position="159"/>
    </location>
</feature>
<dbReference type="Gene3D" id="1.10.3130.20">
    <property type="entry name" value="Phycobilisome linker domain"/>
    <property type="match status" value="2"/>
</dbReference>
<accession>A0A951PN16</accession>
<reference evidence="3" key="2">
    <citation type="journal article" date="2022" name="Microbiol. Resour. Announc.">
        <title>Metagenome Sequencing to Explore Phylogenomics of Terrestrial Cyanobacteria.</title>
        <authorList>
            <person name="Ward R.D."/>
            <person name="Stajich J.E."/>
            <person name="Johansen J.R."/>
            <person name="Huntemann M."/>
            <person name="Clum A."/>
            <person name="Foster B."/>
            <person name="Foster B."/>
            <person name="Roux S."/>
            <person name="Palaniappan K."/>
            <person name="Varghese N."/>
            <person name="Mukherjee S."/>
            <person name="Reddy T.B.K."/>
            <person name="Daum C."/>
            <person name="Copeland A."/>
            <person name="Chen I.A."/>
            <person name="Ivanova N.N."/>
            <person name="Kyrpides N.C."/>
            <person name="Shapiro N."/>
            <person name="Eloe-Fadrosh E.A."/>
            <person name="Pietrasiak N."/>
        </authorList>
    </citation>
    <scope>NUCLEOTIDE SEQUENCE</scope>
    <source>
        <strain evidence="3">CPER-KK1</strain>
    </source>
</reference>
<evidence type="ECO:0000259" key="2">
    <source>
        <dbReference type="Pfam" id="PF13946"/>
    </source>
</evidence>
<evidence type="ECO:0000256" key="1">
    <source>
        <dbReference type="SAM" id="SignalP"/>
    </source>
</evidence>
<evidence type="ECO:0000313" key="4">
    <source>
        <dbReference type="Proteomes" id="UP000753908"/>
    </source>
</evidence>
<comment type="caution">
    <text evidence="3">The sequence shown here is derived from an EMBL/GenBank/DDBJ whole genome shotgun (WGS) entry which is preliminary data.</text>
</comment>
<reference evidence="3" key="1">
    <citation type="submission" date="2021-05" db="EMBL/GenBank/DDBJ databases">
        <authorList>
            <person name="Pietrasiak N."/>
            <person name="Ward R."/>
            <person name="Stajich J.E."/>
            <person name="Kurbessoian T."/>
        </authorList>
    </citation>
    <scope>NUCLEOTIDE SEQUENCE</scope>
    <source>
        <strain evidence="3">CPER-KK1</strain>
    </source>
</reference>
<dbReference type="AlphaFoldDB" id="A0A951PN16"/>
<evidence type="ECO:0000313" key="3">
    <source>
        <dbReference type="EMBL" id="MBW4546980.1"/>
    </source>
</evidence>
<sequence>MKTTLKASVVKSVLSVFGLISLAAAAPAQAQSLCVVNPYNQVSCTRYDFQDNRRPVRERREVRQEVRDIYEDVLGRDAEREGLTDWSRTVIRQGNSLDDVRENIANSEEAKERINDIYRDVLGREADADGLETWSDALEDGESLDDVRREILESDEARSKNP</sequence>
<feature type="signal peptide" evidence="1">
    <location>
        <begin position="1"/>
        <end position="30"/>
    </location>
</feature>
<organism evidence="3 4">
    <name type="scientific">Symplocastrum torsivum CPER-KK1</name>
    <dbReference type="NCBI Taxonomy" id="450513"/>
    <lineage>
        <taxon>Bacteria</taxon>
        <taxon>Bacillati</taxon>
        <taxon>Cyanobacteriota</taxon>
        <taxon>Cyanophyceae</taxon>
        <taxon>Oscillatoriophycideae</taxon>
        <taxon>Oscillatoriales</taxon>
        <taxon>Microcoleaceae</taxon>
        <taxon>Symplocastrum</taxon>
    </lineage>
</organism>
<keyword evidence="1" id="KW-0732">Signal</keyword>
<dbReference type="EMBL" id="JAHHIF010000033">
    <property type="protein sequence ID" value="MBW4546980.1"/>
    <property type="molecule type" value="Genomic_DNA"/>
</dbReference>
<dbReference type="Pfam" id="PF13946">
    <property type="entry name" value="DUF4214"/>
    <property type="match status" value="1"/>
</dbReference>